<dbReference type="Pfam" id="PF20151">
    <property type="entry name" value="DUF6533"/>
    <property type="match status" value="1"/>
</dbReference>
<evidence type="ECO:0000259" key="2">
    <source>
        <dbReference type="Pfam" id="PF20151"/>
    </source>
</evidence>
<protein>
    <recommendedName>
        <fullName evidence="2">DUF6533 domain-containing protein</fullName>
    </recommendedName>
</protein>
<comment type="caution">
    <text evidence="3">The sequence shown here is derived from an EMBL/GenBank/DDBJ whole genome shotgun (WGS) entry which is preliminary data.</text>
</comment>
<accession>A0AAD7G0P8</accession>
<feature type="transmembrane region" description="Helical" evidence="1">
    <location>
        <begin position="220"/>
        <end position="242"/>
    </location>
</feature>
<dbReference type="EMBL" id="JARKIF010000001">
    <property type="protein sequence ID" value="KAJ7649860.1"/>
    <property type="molecule type" value="Genomic_DNA"/>
</dbReference>
<evidence type="ECO:0000313" key="3">
    <source>
        <dbReference type="EMBL" id="KAJ7649860.1"/>
    </source>
</evidence>
<feature type="transmembrane region" description="Helical" evidence="1">
    <location>
        <begin position="57"/>
        <end position="77"/>
    </location>
</feature>
<feature type="domain" description="DUF6533" evidence="2">
    <location>
        <begin position="28"/>
        <end position="73"/>
    </location>
</feature>
<organism evidence="3 4">
    <name type="scientific">Roridomyces roridus</name>
    <dbReference type="NCBI Taxonomy" id="1738132"/>
    <lineage>
        <taxon>Eukaryota</taxon>
        <taxon>Fungi</taxon>
        <taxon>Dikarya</taxon>
        <taxon>Basidiomycota</taxon>
        <taxon>Agaricomycotina</taxon>
        <taxon>Agaricomycetes</taxon>
        <taxon>Agaricomycetidae</taxon>
        <taxon>Agaricales</taxon>
        <taxon>Marasmiineae</taxon>
        <taxon>Mycenaceae</taxon>
        <taxon>Roridomyces</taxon>
    </lineage>
</organism>
<evidence type="ECO:0000313" key="4">
    <source>
        <dbReference type="Proteomes" id="UP001221142"/>
    </source>
</evidence>
<keyword evidence="4" id="KW-1185">Reference proteome</keyword>
<dbReference type="InterPro" id="IPR045340">
    <property type="entry name" value="DUF6533"/>
</dbReference>
<keyword evidence="1" id="KW-0472">Membrane</keyword>
<sequence length="319" mass="35927">MATTSPAAAAAQEAALLQLIADSQTTNYLAAAALTLLIIEHISTFKEEIRYVWQSRLSLWSVLYVWTRYLTLISLAVDMMMVPSSHVPTDEGVRAVSFDMPQIPTGGNGYVYHDINERRLYPRSKGLVVIRQGQEVVVLLDSSADSRDGRNDHLWSLYDSSFKRPFLNGCYSLEVPRLFTFFALPYFLMSILMFSMTAYKCGQHMWLRSRRAPMPVITLFLRDGLFLFLAIMLYSTAEIIIWRRARPSLAEIPVVVSQFPAVLGTRILLNIKNLASQSSDRVAPAIELPTLSQQRPSLAPSGGSRVPWYLQTGEVKDEI</sequence>
<reference evidence="3" key="1">
    <citation type="submission" date="2023-03" db="EMBL/GenBank/DDBJ databases">
        <title>Massive genome expansion in bonnet fungi (Mycena s.s.) driven by repeated elements and novel gene families across ecological guilds.</title>
        <authorList>
            <consortium name="Lawrence Berkeley National Laboratory"/>
            <person name="Harder C.B."/>
            <person name="Miyauchi S."/>
            <person name="Viragh M."/>
            <person name="Kuo A."/>
            <person name="Thoen E."/>
            <person name="Andreopoulos B."/>
            <person name="Lu D."/>
            <person name="Skrede I."/>
            <person name="Drula E."/>
            <person name="Henrissat B."/>
            <person name="Morin E."/>
            <person name="Kohler A."/>
            <person name="Barry K."/>
            <person name="LaButti K."/>
            <person name="Morin E."/>
            <person name="Salamov A."/>
            <person name="Lipzen A."/>
            <person name="Mereny Z."/>
            <person name="Hegedus B."/>
            <person name="Baldrian P."/>
            <person name="Stursova M."/>
            <person name="Weitz H."/>
            <person name="Taylor A."/>
            <person name="Grigoriev I.V."/>
            <person name="Nagy L.G."/>
            <person name="Martin F."/>
            <person name="Kauserud H."/>
        </authorList>
    </citation>
    <scope>NUCLEOTIDE SEQUENCE</scope>
    <source>
        <strain evidence="3">9284</strain>
    </source>
</reference>
<gene>
    <name evidence="3" type="ORF">FB45DRAFT_1017293</name>
</gene>
<dbReference type="AlphaFoldDB" id="A0AAD7G0P8"/>
<dbReference type="Proteomes" id="UP001221142">
    <property type="component" value="Unassembled WGS sequence"/>
</dbReference>
<keyword evidence="1" id="KW-1133">Transmembrane helix</keyword>
<proteinExistence type="predicted"/>
<keyword evidence="1" id="KW-0812">Transmembrane</keyword>
<name>A0AAD7G0P8_9AGAR</name>
<feature type="transmembrane region" description="Helical" evidence="1">
    <location>
        <begin position="178"/>
        <end position="199"/>
    </location>
</feature>
<evidence type="ECO:0000256" key="1">
    <source>
        <dbReference type="SAM" id="Phobius"/>
    </source>
</evidence>